<dbReference type="Pfam" id="PF00501">
    <property type="entry name" value="AMP-binding"/>
    <property type="match status" value="1"/>
</dbReference>
<evidence type="ECO:0000313" key="7">
    <source>
        <dbReference type="EMBL" id="PVU93181.1"/>
    </source>
</evidence>
<proteinExistence type="inferred from homology"/>
<feature type="domain" description="AMP-dependent synthetase/ligase" evidence="5">
    <location>
        <begin position="119"/>
        <end position="493"/>
    </location>
</feature>
<dbReference type="OrthoDB" id="10253869at2759"/>
<comment type="caution">
    <text evidence="7">The sequence shown here is derived from an EMBL/GenBank/DDBJ whole genome shotgun (WGS) entry which is preliminary data.</text>
</comment>
<gene>
    <name evidence="7" type="ORF">BB561_003422</name>
</gene>
<dbReference type="Pfam" id="PF16177">
    <property type="entry name" value="ACAS_N"/>
    <property type="match status" value="1"/>
</dbReference>
<dbReference type="InterPro" id="IPR005914">
    <property type="entry name" value="Acac_CoA_synth"/>
</dbReference>
<dbReference type="PROSITE" id="PS00455">
    <property type="entry name" value="AMP_BINDING"/>
    <property type="match status" value="1"/>
</dbReference>
<evidence type="ECO:0000259" key="5">
    <source>
        <dbReference type="Pfam" id="PF00501"/>
    </source>
</evidence>
<keyword evidence="8" id="KW-1185">Reference proteome</keyword>
<dbReference type="InterPro" id="IPR020845">
    <property type="entry name" value="AMP-binding_CS"/>
</dbReference>
<evidence type="ECO:0000256" key="1">
    <source>
        <dbReference type="ARBA" id="ARBA00006432"/>
    </source>
</evidence>
<evidence type="ECO:0000256" key="3">
    <source>
        <dbReference type="ARBA" id="ARBA00022741"/>
    </source>
</evidence>
<feature type="domain" description="Acetyl-coenzyme A synthetase N-terminal" evidence="6">
    <location>
        <begin position="54"/>
        <end position="111"/>
    </location>
</feature>
<dbReference type="GO" id="GO:0006629">
    <property type="term" value="P:lipid metabolic process"/>
    <property type="evidence" value="ECO:0007669"/>
    <property type="project" value="InterPro"/>
</dbReference>
<dbReference type="PANTHER" id="PTHR42921:SF1">
    <property type="entry name" value="ACETOACETYL-COA SYNTHETASE"/>
    <property type="match status" value="1"/>
</dbReference>
<dbReference type="GO" id="GO:0030729">
    <property type="term" value="F:acetoacetate-CoA ligase activity"/>
    <property type="evidence" value="ECO:0007669"/>
    <property type="project" value="InterPro"/>
</dbReference>
<evidence type="ECO:0000313" key="8">
    <source>
        <dbReference type="Proteomes" id="UP000245383"/>
    </source>
</evidence>
<dbReference type="EMBL" id="MBFR01000136">
    <property type="protein sequence ID" value="PVU93181.1"/>
    <property type="molecule type" value="Genomic_DNA"/>
</dbReference>
<comment type="similarity">
    <text evidence="1">Belongs to the ATP-dependent AMP-binding enzyme family.</text>
</comment>
<keyword evidence="2" id="KW-0436">Ligase</keyword>
<keyword evidence="3" id="KW-0547">Nucleotide-binding</keyword>
<name>A0A2T9YLH5_9FUNG</name>
<keyword evidence="4" id="KW-0067">ATP-binding</keyword>
<evidence type="ECO:0000259" key="6">
    <source>
        <dbReference type="Pfam" id="PF16177"/>
    </source>
</evidence>
<dbReference type="InterPro" id="IPR042099">
    <property type="entry name" value="ANL_N_sf"/>
</dbReference>
<dbReference type="Gene3D" id="3.40.50.12780">
    <property type="entry name" value="N-terminal domain of ligase-like"/>
    <property type="match status" value="1"/>
</dbReference>
<protein>
    <recommendedName>
        <fullName evidence="9">AMP-dependent synthetase/ligase domain-containing protein</fullName>
    </recommendedName>
</protein>
<evidence type="ECO:0000256" key="2">
    <source>
        <dbReference type="ARBA" id="ARBA00022598"/>
    </source>
</evidence>
<dbReference type="Gene3D" id="3.30.300.30">
    <property type="match status" value="1"/>
</dbReference>
<sequence length="683" mass="76741">MVTTANDPVMNADQPVSRNLCPTPLWAPADVSIYQASKFMNFVNEKYNLNLSDYIELHKWSCTDISNFWASVWDFTQIISHSPYTEVYEQNKPMDENPLWFVGSKLNYAENLIERWKDSDKIAIYSRGEQTHSDITFTQLYSMVSKVAAAFKGVGLKKCDRVASYTTNCVEAIVGMLATASIGAIWSSSSVDFGVTAVIDRFSQIEPTIFISIDQSCYNAKVFSHLDKINQIVKNLPSVKTTIIIDTFNQSETLLDIVPGCVTWSSLLDIEKNALCLEYEMMSFNDPLFILFSSGTTGKPKCLVHRVGGILIQHLKEHKIILNVGQSDIFFYYTTTGWMMWNYLVSVLALGSTIVLYEGSPMGPSPGVLWDLAEELKFTVFGTSAKYIQYLEDVSYKPMDQHNLESIKTILSTASPLKPNSYDFVYNHIKKDVLLGSISGGTDICSVFVGSCHILPVYKGEITCPLLGMAIECWDANGEKVSGVSGDMVCVKPFPCMPAYFWGDSADNARYKSSYFENDGTLNPNGIRFGSAEIYNIVEKFEFLADSLVVGQQIDQNERVILFIKTKDGAIDHTNEEELEKIKNFIKKEIRTALSPRHVPAKIVVVEKIPYTTNGKKIEVAVKSLLNNCYILAEEYRTKHQNCTLEQVGEYVENNIVIDKSKVIAVADFDSIVRFSKIKEILY</sequence>
<reference evidence="7 8" key="1">
    <citation type="journal article" date="2018" name="MBio">
        <title>Comparative Genomics Reveals the Core Gene Toolbox for the Fungus-Insect Symbiosis.</title>
        <authorList>
            <person name="Wang Y."/>
            <person name="Stata M."/>
            <person name="Wang W."/>
            <person name="Stajich J.E."/>
            <person name="White M.M."/>
            <person name="Moncalvo J.M."/>
        </authorList>
    </citation>
    <scope>NUCLEOTIDE SEQUENCE [LARGE SCALE GENOMIC DNA]</scope>
    <source>
        <strain evidence="7 8">SWE-8-4</strain>
    </source>
</reference>
<dbReference type="NCBIfam" id="TIGR01217">
    <property type="entry name" value="ac_ac_CoA_syn"/>
    <property type="match status" value="1"/>
</dbReference>
<dbReference type="InterPro" id="IPR000873">
    <property type="entry name" value="AMP-dep_synth/lig_dom"/>
</dbReference>
<dbReference type="PANTHER" id="PTHR42921">
    <property type="entry name" value="ACETOACETYL-COA SYNTHETASE"/>
    <property type="match status" value="1"/>
</dbReference>
<evidence type="ECO:0000256" key="4">
    <source>
        <dbReference type="ARBA" id="ARBA00022840"/>
    </source>
</evidence>
<dbReference type="STRING" id="133385.A0A2T9YLH5"/>
<dbReference type="AlphaFoldDB" id="A0A2T9YLH5"/>
<dbReference type="InterPro" id="IPR032387">
    <property type="entry name" value="ACAS_N"/>
</dbReference>
<dbReference type="InterPro" id="IPR045851">
    <property type="entry name" value="AMP-bd_C_sf"/>
</dbReference>
<evidence type="ECO:0008006" key="9">
    <source>
        <dbReference type="Google" id="ProtNLM"/>
    </source>
</evidence>
<accession>A0A2T9YLH5</accession>
<dbReference type="Proteomes" id="UP000245383">
    <property type="component" value="Unassembled WGS sequence"/>
</dbReference>
<organism evidence="7 8">
    <name type="scientific">Smittium simulii</name>
    <dbReference type="NCBI Taxonomy" id="133385"/>
    <lineage>
        <taxon>Eukaryota</taxon>
        <taxon>Fungi</taxon>
        <taxon>Fungi incertae sedis</taxon>
        <taxon>Zoopagomycota</taxon>
        <taxon>Kickxellomycotina</taxon>
        <taxon>Harpellomycetes</taxon>
        <taxon>Harpellales</taxon>
        <taxon>Legeriomycetaceae</taxon>
        <taxon>Smittium</taxon>
    </lineage>
</organism>
<dbReference type="GO" id="GO:0005524">
    <property type="term" value="F:ATP binding"/>
    <property type="evidence" value="ECO:0007669"/>
    <property type="project" value="UniProtKB-KW"/>
</dbReference>
<dbReference type="SUPFAM" id="SSF56801">
    <property type="entry name" value="Acetyl-CoA synthetase-like"/>
    <property type="match status" value="1"/>
</dbReference>